<evidence type="ECO:0000313" key="4">
    <source>
        <dbReference type="EMBL" id="MBA3927722.1"/>
    </source>
</evidence>
<feature type="coiled-coil region" evidence="2">
    <location>
        <begin position="89"/>
        <end position="116"/>
    </location>
</feature>
<dbReference type="AlphaFoldDB" id="A0A7W1YHG8"/>
<keyword evidence="2" id="KW-0175">Coiled coil</keyword>
<accession>A0A7W1YHG8</accession>
<dbReference type="PANTHER" id="PTHR34976">
    <property type="entry name" value="RIBONUCLEASE YQCG-RELATED"/>
    <property type="match status" value="1"/>
</dbReference>
<proteinExistence type="inferred from homology"/>
<protein>
    <recommendedName>
        <fullName evidence="3">LXG domain-containing protein</fullName>
    </recommendedName>
</protein>
<reference evidence="4 5" key="1">
    <citation type="submission" date="2020-08" db="EMBL/GenBank/DDBJ databases">
        <title>Listeria ohnekaius sp. nov. and Listeria portnoyii sp. nov. isolated from non-agricultural and natural environments.</title>
        <authorList>
            <person name="Weller D."/>
            <person name="Belias A.M."/>
            <person name="Liao J."/>
            <person name="Guo S."/>
            <person name="Orsi R.H."/>
            <person name="Wiedmann M."/>
        </authorList>
    </citation>
    <scope>NUCLEOTIDE SEQUENCE [LARGE SCALE GENOMIC DNA]</scope>
    <source>
        <strain evidence="4 5">FSL W9-0585</strain>
    </source>
</reference>
<dbReference type="EMBL" id="JABJVM010000024">
    <property type="protein sequence ID" value="MBA3927722.1"/>
    <property type="molecule type" value="Genomic_DNA"/>
</dbReference>
<name>A0A7W1YHG8_9LIST</name>
<organism evidence="4 5">
    <name type="scientific">Listeria rustica</name>
    <dbReference type="NCBI Taxonomy" id="2713503"/>
    <lineage>
        <taxon>Bacteria</taxon>
        <taxon>Bacillati</taxon>
        <taxon>Bacillota</taxon>
        <taxon>Bacilli</taxon>
        <taxon>Bacillales</taxon>
        <taxon>Listeriaceae</taxon>
        <taxon>Listeria</taxon>
    </lineage>
</organism>
<sequence length="447" mass="50508">MSVDMFLDSAQKQAEDIQKMCASHINGLENMRTALTSFVNETDLKGKTYDSAKIYFTVMYDPIIKGLILITEKLKEASNNLVTHYILEVDENSLQEEVLRRKIQELNQQISDLINNPLENTGYVLSDPAYLEWMYQAQQEGIQNQLDDLLAYDITTGKLFQEVEELLDSVGKGLLEVETGQSFQKGEGIFLYKNLNMDWSNTIISKWVSSFEDKITTSKDGTVSLPKEMENEIAKIKNDKNLTEKEKINAIVGVYEKYLYLNNKADFDYYDAVRSIYGKNSEEELSADATLATQLQLSGIDITAVVRSMGDTLVDVSGRNSMDYLKFIDMVDSHHPLDLKNREMGESSYSIWGRRWSADMEQDYLGNYLFGYYGQGTLKFGDEALKAGAGAAQLVSDGDWKMWAYGYGFSTPFIFVAAPIFALDGYGDNSGDGKMIQEGIDAYKKNY</sequence>
<evidence type="ECO:0000259" key="3">
    <source>
        <dbReference type="PROSITE" id="PS51756"/>
    </source>
</evidence>
<dbReference type="PROSITE" id="PS51756">
    <property type="entry name" value="LXG"/>
    <property type="match status" value="1"/>
</dbReference>
<evidence type="ECO:0000256" key="2">
    <source>
        <dbReference type="SAM" id="Coils"/>
    </source>
</evidence>
<dbReference type="PANTHER" id="PTHR34976:SF1">
    <property type="entry name" value="TOXIN BC_0920"/>
    <property type="match status" value="1"/>
</dbReference>
<dbReference type="Proteomes" id="UP000548787">
    <property type="component" value="Unassembled WGS sequence"/>
</dbReference>
<dbReference type="Pfam" id="PF04740">
    <property type="entry name" value="LXG"/>
    <property type="match status" value="1"/>
</dbReference>
<gene>
    <name evidence="4" type="ORF">HPK16_15400</name>
</gene>
<dbReference type="InterPro" id="IPR006829">
    <property type="entry name" value="LXG_dom"/>
</dbReference>
<dbReference type="RefSeq" id="WP_181677787.1">
    <property type="nucleotide sequence ID" value="NZ_JABJVM010000024.1"/>
</dbReference>
<comment type="caution">
    <text evidence="4">The sequence shown here is derived from an EMBL/GenBank/DDBJ whole genome shotgun (WGS) entry which is preliminary data.</text>
</comment>
<evidence type="ECO:0000313" key="5">
    <source>
        <dbReference type="Proteomes" id="UP000548787"/>
    </source>
</evidence>
<comment type="similarity">
    <text evidence="1">In the N-terminal section; belongs to the LXG family.</text>
</comment>
<keyword evidence="5" id="KW-1185">Reference proteome</keyword>
<evidence type="ECO:0000256" key="1">
    <source>
        <dbReference type="ARBA" id="ARBA00034117"/>
    </source>
</evidence>
<feature type="domain" description="LXG" evidence="3">
    <location>
        <begin position="1"/>
        <end position="220"/>
    </location>
</feature>
<dbReference type="InterPro" id="IPR051768">
    <property type="entry name" value="Bact_secretion_toxin"/>
</dbReference>